<dbReference type="GO" id="GO:0005634">
    <property type="term" value="C:nucleus"/>
    <property type="evidence" value="ECO:0007669"/>
    <property type="project" value="TreeGrafter"/>
</dbReference>
<dbReference type="PROSITE" id="PS50865">
    <property type="entry name" value="ZF_MYND_2"/>
    <property type="match status" value="1"/>
</dbReference>
<dbReference type="SUPFAM" id="SSF144232">
    <property type="entry name" value="HIT/MYND zinc finger-like"/>
    <property type="match status" value="1"/>
</dbReference>
<keyword evidence="3" id="KW-0862">Zinc</keyword>
<keyword evidence="2 4" id="KW-0863">Zinc-finger</keyword>
<feature type="compositionally biased region" description="Acidic residues" evidence="5">
    <location>
        <begin position="314"/>
        <end position="326"/>
    </location>
</feature>
<evidence type="ECO:0000256" key="1">
    <source>
        <dbReference type="ARBA" id="ARBA00022723"/>
    </source>
</evidence>
<feature type="domain" description="MYND-type" evidence="7">
    <location>
        <begin position="193"/>
        <end position="230"/>
    </location>
</feature>
<name>A0A183UWI3_TOXCA</name>
<feature type="region of interest" description="Disordered" evidence="5">
    <location>
        <begin position="227"/>
        <end position="263"/>
    </location>
</feature>
<dbReference type="PANTHER" id="PTHR12298:SF4">
    <property type="entry name" value="PROGRAMMED CELL DEATH PROTEIN 2"/>
    <property type="match status" value="1"/>
</dbReference>
<dbReference type="InterPro" id="IPR002893">
    <property type="entry name" value="Znf_MYND"/>
</dbReference>
<dbReference type="Pfam" id="PF04194">
    <property type="entry name" value="PDCD2_C"/>
    <property type="match status" value="1"/>
</dbReference>
<keyword evidence="6" id="KW-1133">Transmembrane helix</keyword>
<keyword evidence="1" id="KW-0479">Metal-binding</keyword>
<dbReference type="EMBL" id="UYWY01021455">
    <property type="protein sequence ID" value="VDM44174.1"/>
    <property type="molecule type" value="Genomic_DNA"/>
</dbReference>
<dbReference type="GO" id="GO:0005737">
    <property type="term" value="C:cytoplasm"/>
    <property type="evidence" value="ECO:0007669"/>
    <property type="project" value="InterPro"/>
</dbReference>
<proteinExistence type="predicted"/>
<keyword evidence="6" id="KW-0472">Membrane</keyword>
<evidence type="ECO:0000313" key="8">
    <source>
        <dbReference type="EMBL" id="VDM44174.1"/>
    </source>
</evidence>
<evidence type="ECO:0000256" key="2">
    <source>
        <dbReference type="ARBA" id="ARBA00022771"/>
    </source>
</evidence>
<sequence length="687" mass="78161">MDQFVPNLRDESVQTAVKNLLIYSLTIISVPLGSMFFLKKYLFEGSSSFLHFFTCSAVYLGFGSVIERDMLYRLRAHYLPLGKIGGAPAWLNPMFLPSNDDLLCKVCSKPMAFLIQVYATNPSDADYSFHRALFFFICRNAQCCRMNDASNMRAFRCQLPRENAFYSADCALDPDLDGDVPDPFATPLYPHLCQLCGCFATKKCARCEQAWYCSRDHQAIDWTSSHKKVCSKPDSDKKNGDEQREVEREGDTPTDKNTALNQNDISVDNYSFRARDEGIWAQPKRSIPSNAFVFAEYGIEMGTEYLRGSLGGGDSDEDESDDEEVSEQQMHEYRQYIKQHHEMNNISSNELEQVENTIQKDVAFTRFNKVVALNPEQVLRYDRGGGALLATDHAPRPDVVPICPLCGSERHFEMQLMPHLLSLIEVDKVLNSGDLSWIASNLTTALEVEKALKSPPSVLKGDPEISRLLFSLLNRLLRQFPPRTHFSRLFWLYAFADDGYRVCCSDDGNENIRRLVDKFRSRIFRVFSLEHEDDMLRCFLVDLFEWDLCAVVLQEDLDEREPLSRFPLCLLLHFDVGTEEVPSKFSRASTAKLAQWLQSAVCAEHMGTRLAYVRLVEMSVEALRLSQMGFRLESLMKAEVPSLAHDRIADVELLIRSLHKSNLNSADVAKLFITGWMKSVAAKTVPN</sequence>
<reference evidence="8 9" key="2">
    <citation type="submission" date="2018-11" db="EMBL/GenBank/DDBJ databases">
        <authorList>
            <consortium name="Pathogen Informatics"/>
        </authorList>
    </citation>
    <scope>NUCLEOTIDE SEQUENCE [LARGE SCALE GENOMIC DNA]</scope>
</reference>
<protein>
    <submittedName>
        <fullName evidence="10">MYND-type domain-containing protein</fullName>
    </submittedName>
</protein>
<dbReference type="Gene3D" id="6.10.140.2220">
    <property type="match status" value="1"/>
</dbReference>
<gene>
    <name evidence="8" type="ORF">TCNE_LOCUS12853</name>
</gene>
<keyword evidence="9" id="KW-1185">Reference proteome</keyword>
<organism evidence="9 10">
    <name type="scientific">Toxocara canis</name>
    <name type="common">Canine roundworm</name>
    <dbReference type="NCBI Taxonomy" id="6265"/>
    <lineage>
        <taxon>Eukaryota</taxon>
        <taxon>Metazoa</taxon>
        <taxon>Ecdysozoa</taxon>
        <taxon>Nematoda</taxon>
        <taxon>Chromadorea</taxon>
        <taxon>Rhabditida</taxon>
        <taxon>Spirurina</taxon>
        <taxon>Ascaridomorpha</taxon>
        <taxon>Ascaridoidea</taxon>
        <taxon>Toxocaridae</taxon>
        <taxon>Toxocara</taxon>
    </lineage>
</organism>
<feature type="compositionally biased region" description="Basic and acidic residues" evidence="5">
    <location>
        <begin position="231"/>
        <end position="254"/>
    </location>
</feature>
<evidence type="ECO:0000256" key="5">
    <source>
        <dbReference type="SAM" id="MobiDB-lite"/>
    </source>
</evidence>
<evidence type="ECO:0000256" key="3">
    <source>
        <dbReference type="ARBA" id="ARBA00022833"/>
    </source>
</evidence>
<evidence type="ECO:0000313" key="9">
    <source>
        <dbReference type="Proteomes" id="UP000050794"/>
    </source>
</evidence>
<feature type="transmembrane region" description="Helical" evidence="6">
    <location>
        <begin position="20"/>
        <end position="37"/>
    </location>
</feature>
<dbReference type="AlphaFoldDB" id="A0A183UWI3"/>
<feature type="transmembrane region" description="Helical" evidence="6">
    <location>
        <begin position="49"/>
        <end position="66"/>
    </location>
</feature>
<dbReference type="WBParaSite" id="TCNE_0001285301-mRNA-1">
    <property type="protein sequence ID" value="TCNE_0001285301-mRNA-1"/>
    <property type="gene ID" value="TCNE_0001285301"/>
</dbReference>
<evidence type="ECO:0000259" key="7">
    <source>
        <dbReference type="PROSITE" id="PS50865"/>
    </source>
</evidence>
<feature type="region of interest" description="Disordered" evidence="5">
    <location>
        <begin position="306"/>
        <end position="329"/>
    </location>
</feature>
<keyword evidence="6" id="KW-0812">Transmembrane</keyword>
<evidence type="ECO:0000256" key="4">
    <source>
        <dbReference type="PROSITE-ProRule" id="PRU00134"/>
    </source>
</evidence>
<reference evidence="10" key="1">
    <citation type="submission" date="2016-06" db="UniProtKB">
        <authorList>
            <consortium name="WormBaseParasite"/>
        </authorList>
    </citation>
    <scope>IDENTIFICATION</scope>
</reference>
<dbReference type="PANTHER" id="PTHR12298">
    <property type="entry name" value="PCDC2 PROGRAMMED CELL DEATH PROTEIN 2 -RELATED"/>
    <property type="match status" value="1"/>
</dbReference>
<dbReference type="InterPro" id="IPR007320">
    <property type="entry name" value="PDCD2_C"/>
</dbReference>
<accession>A0A183UWI3</accession>
<dbReference type="Pfam" id="PF01753">
    <property type="entry name" value="zf-MYND"/>
    <property type="match status" value="1"/>
</dbReference>
<evidence type="ECO:0000313" key="10">
    <source>
        <dbReference type="WBParaSite" id="TCNE_0001285301-mRNA-1"/>
    </source>
</evidence>
<dbReference type="Proteomes" id="UP000050794">
    <property type="component" value="Unassembled WGS sequence"/>
</dbReference>
<dbReference type="GO" id="GO:0008270">
    <property type="term" value="F:zinc ion binding"/>
    <property type="evidence" value="ECO:0007669"/>
    <property type="project" value="UniProtKB-KW"/>
</dbReference>
<evidence type="ECO:0000256" key="6">
    <source>
        <dbReference type="SAM" id="Phobius"/>
    </source>
</evidence>